<dbReference type="SUPFAM" id="SSF101898">
    <property type="entry name" value="NHL repeat"/>
    <property type="match status" value="1"/>
</dbReference>
<organism evidence="2 3">
    <name type="scientific">Actinomadura bangladeshensis</name>
    <dbReference type="NCBI Taxonomy" id="453573"/>
    <lineage>
        <taxon>Bacteria</taxon>
        <taxon>Bacillati</taxon>
        <taxon>Actinomycetota</taxon>
        <taxon>Actinomycetes</taxon>
        <taxon>Streptosporangiales</taxon>
        <taxon>Thermomonosporaceae</taxon>
        <taxon>Actinomadura</taxon>
    </lineage>
</organism>
<accession>A0A6L9QXV5</accession>
<evidence type="ECO:0000256" key="1">
    <source>
        <dbReference type="SAM" id="MobiDB-lite"/>
    </source>
</evidence>
<reference evidence="2 3" key="1">
    <citation type="submission" date="2020-01" db="EMBL/GenBank/DDBJ databases">
        <title>Insect and environment-associated Actinomycetes.</title>
        <authorList>
            <person name="Currrie C."/>
            <person name="Chevrette M."/>
            <person name="Carlson C."/>
            <person name="Stubbendieck R."/>
            <person name="Wendt-Pienkowski E."/>
        </authorList>
    </citation>
    <scope>NUCLEOTIDE SEQUENCE [LARGE SCALE GENOMIC DNA]</scope>
    <source>
        <strain evidence="2 3">SID10258</strain>
    </source>
</reference>
<protein>
    <recommendedName>
        <fullName evidence="4">PQQ-binding-like beta-propeller repeat protein</fullName>
    </recommendedName>
</protein>
<feature type="compositionally biased region" description="Basic and acidic residues" evidence="1">
    <location>
        <begin position="1"/>
        <end position="18"/>
    </location>
</feature>
<evidence type="ECO:0008006" key="4">
    <source>
        <dbReference type="Google" id="ProtNLM"/>
    </source>
</evidence>
<evidence type="ECO:0000313" key="3">
    <source>
        <dbReference type="Proteomes" id="UP000475532"/>
    </source>
</evidence>
<comment type="caution">
    <text evidence="2">The sequence shown here is derived from an EMBL/GenBank/DDBJ whole genome shotgun (WGS) entry which is preliminary data.</text>
</comment>
<evidence type="ECO:0000313" key="2">
    <source>
        <dbReference type="EMBL" id="NEA29752.1"/>
    </source>
</evidence>
<name>A0A6L9QXV5_9ACTN</name>
<proteinExistence type="predicted"/>
<dbReference type="RefSeq" id="WP_163064418.1">
    <property type="nucleotide sequence ID" value="NZ_JAAGLI010001240.1"/>
</dbReference>
<sequence length="236" mass="25579">MSLSDLRERDVLRSDGGRKMTILGPSGRRLAPDEQKKLDGSWEGSRFTVRGDGVPIIVSRAGDLFEVVGEGKVREWQPEGYELARREIGGTDDLRPRDTVPDGTHGLIVLGTRGLIRVRPERAAQAVRFPEAAKGLPPWSAVTPLTDGSALLLGGTSAFQREPRPTLVRADGRLVKLALGGPQWCDQFDGTLAAVASSDPGGLARMPNGDYVLSDKNCGRIYRFRLPKTLTGPTPR</sequence>
<dbReference type="AlphaFoldDB" id="A0A6L9QXV5"/>
<feature type="region of interest" description="Disordered" evidence="1">
    <location>
        <begin position="1"/>
        <end position="38"/>
    </location>
</feature>
<gene>
    <name evidence="2" type="ORF">G3I70_45710</name>
</gene>
<dbReference type="Proteomes" id="UP000475532">
    <property type="component" value="Unassembled WGS sequence"/>
</dbReference>
<dbReference type="EMBL" id="JAAGLI010001240">
    <property type="protein sequence ID" value="NEA29752.1"/>
    <property type="molecule type" value="Genomic_DNA"/>
</dbReference>